<dbReference type="Pfam" id="PF00294">
    <property type="entry name" value="PfkB"/>
    <property type="match status" value="2"/>
</dbReference>
<accession>A0A8U7M4S2</accession>
<evidence type="ECO:0000259" key="4">
    <source>
        <dbReference type="Pfam" id="PF00294"/>
    </source>
</evidence>
<dbReference type="InterPro" id="IPR002173">
    <property type="entry name" value="Carboh/pur_kinase_PfkB_CS"/>
</dbReference>
<reference evidence="5" key="3">
    <citation type="submission" date="2025-09" db="UniProtKB">
        <authorList>
            <consortium name="Ensembl"/>
        </authorList>
    </citation>
    <scope>IDENTIFICATION</scope>
</reference>
<feature type="domain" description="Carbohydrate kinase PfkB" evidence="4">
    <location>
        <begin position="401"/>
        <end position="499"/>
    </location>
</feature>
<keyword evidence="2" id="KW-0418">Kinase</keyword>
<reference evidence="6" key="1">
    <citation type="submission" date="2019-10" db="EMBL/GenBank/DDBJ databases">
        <title>Corvus moneduloides (New Caledonian crow) genome, bCorMon1, primary haplotype.</title>
        <authorList>
            <person name="Rutz C."/>
            <person name="Fungtammasan C."/>
            <person name="Mountcastle J."/>
            <person name="Formenti G."/>
            <person name="Chow W."/>
            <person name="Howe K."/>
            <person name="Steele M.P."/>
            <person name="Fernandes J."/>
            <person name="Gilbert M.T.P."/>
            <person name="Fedrigo O."/>
            <person name="Jarvis E.D."/>
            <person name="Gemmell N."/>
        </authorList>
    </citation>
    <scope>NUCLEOTIDE SEQUENCE [LARGE SCALE GENOMIC DNA]</scope>
</reference>
<evidence type="ECO:0000256" key="1">
    <source>
        <dbReference type="ARBA" id="ARBA00022679"/>
    </source>
</evidence>
<dbReference type="GO" id="GO:0006014">
    <property type="term" value="P:D-ribose metabolic process"/>
    <property type="evidence" value="ECO:0007669"/>
    <property type="project" value="InterPro"/>
</dbReference>
<protein>
    <submittedName>
        <fullName evidence="5">Ribokinase</fullName>
    </submittedName>
</protein>
<dbReference type="InterPro" id="IPR029056">
    <property type="entry name" value="Ribokinase-like"/>
</dbReference>
<dbReference type="InterPro" id="IPR011877">
    <property type="entry name" value="Ribokinase"/>
</dbReference>
<evidence type="ECO:0000313" key="5">
    <source>
        <dbReference type="Ensembl" id="ENSCMUP00000028278.1"/>
    </source>
</evidence>
<dbReference type="GO" id="GO:0004747">
    <property type="term" value="F:ribokinase activity"/>
    <property type="evidence" value="ECO:0007669"/>
    <property type="project" value="InterPro"/>
</dbReference>
<evidence type="ECO:0000256" key="2">
    <source>
        <dbReference type="ARBA" id="ARBA00022777"/>
    </source>
</evidence>
<organism evidence="5 6">
    <name type="scientific">Corvus moneduloides</name>
    <name type="common">New Caledonian crow</name>
    <dbReference type="NCBI Taxonomy" id="1196302"/>
    <lineage>
        <taxon>Eukaryota</taxon>
        <taxon>Metazoa</taxon>
        <taxon>Chordata</taxon>
        <taxon>Craniata</taxon>
        <taxon>Vertebrata</taxon>
        <taxon>Euteleostomi</taxon>
        <taxon>Archelosauria</taxon>
        <taxon>Archosauria</taxon>
        <taxon>Dinosauria</taxon>
        <taxon>Saurischia</taxon>
        <taxon>Theropoda</taxon>
        <taxon>Coelurosauria</taxon>
        <taxon>Aves</taxon>
        <taxon>Neognathae</taxon>
        <taxon>Neoaves</taxon>
        <taxon>Telluraves</taxon>
        <taxon>Australaves</taxon>
        <taxon>Passeriformes</taxon>
        <taxon>Corvoidea</taxon>
        <taxon>Corvidae</taxon>
        <taxon>Corvus</taxon>
    </lineage>
</organism>
<sequence>PRPSPTPSPAGAATRGAAPAPPRPIGGANTGLRRLRARASRLRVAFRPPPSREGLWHCSLPPALPARLARPIAPVPAPPLPTAAGTRRLATACTPPRPPCAPPLPPRRRRRLSHPGRRGLHWPNIGVRRRCLRGLCGRAGRGPAVRSVAAAAARGREEEEGGRLWQQAFGRGSPAGRRSPRAARRPWQPEKPRRGPGRVRVRVQGPPRRHGRGGCGGGILYDRPGQVGKDSFGNDYVDNLKKNGISTAFVGQTIDAATGTASIIVNSEGQNVIVIVPGANLLLNFEDLKRASDVICKAKVVVCQLEITPAVSLEALKMARASGVKTLFNPAPALADLDPQFYTYSDIFCCNETEGTRRTPVSCFLNAVRQLLCLDYASGLAKWCSGSHFGLRTSILSHYLAEILTGIPVGNLEDAEKVGRMLLERGCKLVIVTLGAEGCMMISGDEPIPKHVPAGKVRAVDTTGAGDSFVGALAFYLAHYPKLSMEEMIRKSNCVASATKIRAFFGNLLHVLSEFFSFFTSLKVAKLLEDHSARCFNAIIYFSYSRK</sequence>
<keyword evidence="1" id="KW-0808">Transferase</keyword>
<dbReference type="SUPFAM" id="SSF53613">
    <property type="entry name" value="Ribokinase-like"/>
    <property type="match status" value="1"/>
</dbReference>
<name>A0A8U7M4S2_CORMO</name>
<feature type="region of interest" description="Disordered" evidence="3">
    <location>
        <begin position="1"/>
        <end position="32"/>
    </location>
</feature>
<dbReference type="Proteomes" id="UP000694553">
    <property type="component" value="Unassembled WGS sequence"/>
</dbReference>
<dbReference type="PANTHER" id="PTHR10584:SF166">
    <property type="entry name" value="RIBOKINASE"/>
    <property type="match status" value="1"/>
</dbReference>
<dbReference type="PANTHER" id="PTHR10584">
    <property type="entry name" value="SUGAR KINASE"/>
    <property type="match status" value="1"/>
</dbReference>
<dbReference type="PROSITE" id="PS00584">
    <property type="entry name" value="PFKB_KINASES_2"/>
    <property type="match status" value="1"/>
</dbReference>
<feature type="region of interest" description="Disordered" evidence="3">
    <location>
        <begin position="154"/>
        <end position="220"/>
    </location>
</feature>
<dbReference type="InterPro" id="IPR011611">
    <property type="entry name" value="PfkB_dom"/>
</dbReference>
<feature type="region of interest" description="Disordered" evidence="3">
    <location>
        <begin position="90"/>
        <end position="117"/>
    </location>
</feature>
<feature type="compositionally biased region" description="Basic residues" evidence="3">
    <location>
        <begin position="194"/>
        <end position="212"/>
    </location>
</feature>
<feature type="compositionally biased region" description="Low complexity" evidence="3">
    <location>
        <begin position="9"/>
        <end position="18"/>
    </location>
</feature>
<proteinExistence type="predicted"/>
<feature type="compositionally biased region" description="Basic residues" evidence="3">
    <location>
        <begin position="106"/>
        <end position="117"/>
    </location>
</feature>
<dbReference type="GO" id="GO:0005829">
    <property type="term" value="C:cytosol"/>
    <property type="evidence" value="ECO:0007669"/>
    <property type="project" value="TreeGrafter"/>
</dbReference>
<evidence type="ECO:0000256" key="3">
    <source>
        <dbReference type="SAM" id="MobiDB-lite"/>
    </source>
</evidence>
<dbReference type="Ensembl" id="ENSCMUT00000034515.1">
    <property type="protein sequence ID" value="ENSCMUP00000028278.1"/>
    <property type="gene ID" value="ENSCMUG00000004249.2"/>
</dbReference>
<dbReference type="GO" id="GO:0006753">
    <property type="term" value="P:nucleoside phosphate metabolic process"/>
    <property type="evidence" value="ECO:0007669"/>
    <property type="project" value="UniProtKB-ARBA"/>
</dbReference>
<reference evidence="5" key="2">
    <citation type="submission" date="2025-08" db="UniProtKB">
        <authorList>
            <consortium name="Ensembl"/>
        </authorList>
    </citation>
    <scope>IDENTIFICATION</scope>
</reference>
<keyword evidence="6" id="KW-1185">Reference proteome</keyword>
<dbReference type="CDD" id="cd01174">
    <property type="entry name" value="ribokinase"/>
    <property type="match status" value="1"/>
</dbReference>
<dbReference type="AlphaFoldDB" id="A0A8U7M4S2"/>
<feature type="compositionally biased region" description="Pro residues" evidence="3">
    <location>
        <begin position="95"/>
        <end position="105"/>
    </location>
</feature>
<feature type="domain" description="Carbohydrate kinase PfkB" evidence="4">
    <location>
        <begin position="225"/>
        <end position="355"/>
    </location>
</feature>
<evidence type="ECO:0000313" key="6">
    <source>
        <dbReference type="Proteomes" id="UP000694553"/>
    </source>
</evidence>
<gene>
    <name evidence="5" type="primary">RBKS</name>
</gene>
<dbReference type="Gene3D" id="3.40.1190.20">
    <property type="match status" value="1"/>
</dbReference>